<organism evidence="10 11">
    <name type="scientific">Tribolium castaneum</name>
    <name type="common">Red flour beetle</name>
    <dbReference type="NCBI Taxonomy" id="7070"/>
    <lineage>
        <taxon>Eukaryota</taxon>
        <taxon>Metazoa</taxon>
        <taxon>Ecdysozoa</taxon>
        <taxon>Arthropoda</taxon>
        <taxon>Hexapoda</taxon>
        <taxon>Insecta</taxon>
        <taxon>Pterygota</taxon>
        <taxon>Neoptera</taxon>
        <taxon>Endopterygota</taxon>
        <taxon>Coleoptera</taxon>
        <taxon>Polyphaga</taxon>
        <taxon>Cucujiformia</taxon>
        <taxon>Tenebrionidae</taxon>
        <taxon>Tenebrionidae incertae sedis</taxon>
        <taxon>Tribolium</taxon>
    </lineage>
</organism>
<evidence type="ECO:0000256" key="4">
    <source>
        <dbReference type="ARBA" id="ARBA00022989"/>
    </source>
</evidence>
<dbReference type="PANTHER" id="PTHR42643">
    <property type="entry name" value="IONOTROPIC RECEPTOR 20A-RELATED"/>
    <property type="match status" value="1"/>
</dbReference>
<dbReference type="SUPFAM" id="SSF53850">
    <property type="entry name" value="Periplasmic binding protein-like II"/>
    <property type="match status" value="1"/>
</dbReference>
<evidence type="ECO:0000256" key="2">
    <source>
        <dbReference type="ARBA" id="ARBA00022475"/>
    </source>
</evidence>
<accession>D6WB82</accession>
<evidence type="ECO:0000313" key="11">
    <source>
        <dbReference type="Proteomes" id="UP000007266"/>
    </source>
</evidence>
<evidence type="ECO:0008006" key="12">
    <source>
        <dbReference type="Google" id="ProtNLM"/>
    </source>
</evidence>
<keyword evidence="5 8" id="KW-0472">Membrane</keyword>
<reference evidence="10 11" key="1">
    <citation type="journal article" date="2008" name="Nature">
        <title>The genome of the model beetle and pest Tribolium castaneum.</title>
        <authorList>
            <consortium name="Tribolium Genome Sequencing Consortium"/>
            <person name="Richards S."/>
            <person name="Gibbs R.A."/>
            <person name="Weinstock G.M."/>
            <person name="Brown S.J."/>
            <person name="Denell R."/>
            <person name="Beeman R.W."/>
            <person name="Gibbs R."/>
            <person name="Beeman R.W."/>
            <person name="Brown S.J."/>
            <person name="Bucher G."/>
            <person name="Friedrich M."/>
            <person name="Grimmelikhuijzen C.J."/>
            <person name="Klingler M."/>
            <person name="Lorenzen M."/>
            <person name="Richards S."/>
            <person name="Roth S."/>
            <person name="Schroder R."/>
            <person name="Tautz D."/>
            <person name="Zdobnov E.M."/>
            <person name="Muzny D."/>
            <person name="Gibbs R.A."/>
            <person name="Weinstock G.M."/>
            <person name="Attaway T."/>
            <person name="Bell S."/>
            <person name="Buhay C.J."/>
            <person name="Chandrabose M.N."/>
            <person name="Chavez D."/>
            <person name="Clerk-Blankenburg K.P."/>
            <person name="Cree A."/>
            <person name="Dao M."/>
            <person name="Davis C."/>
            <person name="Chacko J."/>
            <person name="Dinh H."/>
            <person name="Dugan-Rocha S."/>
            <person name="Fowler G."/>
            <person name="Garner T.T."/>
            <person name="Garnes J."/>
            <person name="Gnirke A."/>
            <person name="Hawes A."/>
            <person name="Hernandez J."/>
            <person name="Hines S."/>
            <person name="Holder M."/>
            <person name="Hume J."/>
            <person name="Jhangiani S.N."/>
            <person name="Joshi V."/>
            <person name="Khan Z.M."/>
            <person name="Jackson L."/>
            <person name="Kovar C."/>
            <person name="Kowis A."/>
            <person name="Lee S."/>
            <person name="Lewis L.R."/>
            <person name="Margolis J."/>
            <person name="Morgan M."/>
            <person name="Nazareth L.V."/>
            <person name="Nguyen N."/>
            <person name="Okwuonu G."/>
            <person name="Parker D."/>
            <person name="Richards S."/>
            <person name="Ruiz S.J."/>
            <person name="Santibanez J."/>
            <person name="Savard J."/>
            <person name="Scherer S.E."/>
            <person name="Schneider B."/>
            <person name="Sodergren E."/>
            <person name="Tautz D."/>
            <person name="Vattahil S."/>
            <person name="Villasana D."/>
            <person name="White C.S."/>
            <person name="Wright R."/>
            <person name="Park Y."/>
            <person name="Beeman R.W."/>
            <person name="Lord J."/>
            <person name="Oppert B."/>
            <person name="Lorenzen M."/>
            <person name="Brown S."/>
            <person name="Wang L."/>
            <person name="Savard J."/>
            <person name="Tautz D."/>
            <person name="Richards S."/>
            <person name="Weinstock G."/>
            <person name="Gibbs R.A."/>
            <person name="Liu Y."/>
            <person name="Worley K."/>
            <person name="Weinstock G."/>
            <person name="Elsik C.G."/>
            <person name="Reese J.T."/>
            <person name="Elhaik E."/>
            <person name="Landan G."/>
            <person name="Graur D."/>
            <person name="Arensburger P."/>
            <person name="Atkinson P."/>
            <person name="Beeman R.W."/>
            <person name="Beidler J."/>
            <person name="Brown S.J."/>
            <person name="Demuth J.P."/>
            <person name="Drury D.W."/>
            <person name="Du Y.Z."/>
            <person name="Fujiwara H."/>
            <person name="Lorenzen M."/>
            <person name="Maselli V."/>
            <person name="Osanai M."/>
            <person name="Park Y."/>
            <person name="Robertson H.M."/>
            <person name="Tu Z."/>
            <person name="Wang J.J."/>
            <person name="Wang S."/>
            <person name="Richards S."/>
            <person name="Song H."/>
            <person name="Zhang L."/>
            <person name="Sodergren E."/>
            <person name="Werner D."/>
            <person name="Stanke M."/>
            <person name="Morgenstern B."/>
            <person name="Solovyev V."/>
            <person name="Kosarev P."/>
            <person name="Brown G."/>
            <person name="Chen H.C."/>
            <person name="Ermolaeva O."/>
            <person name="Hlavina W."/>
            <person name="Kapustin Y."/>
            <person name="Kiryutin B."/>
            <person name="Kitts P."/>
            <person name="Maglott D."/>
            <person name="Pruitt K."/>
            <person name="Sapojnikov V."/>
            <person name="Souvorov A."/>
            <person name="Mackey A.J."/>
            <person name="Waterhouse R.M."/>
            <person name="Wyder S."/>
            <person name="Zdobnov E.M."/>
            <person name="Zdobnov E.M."/>
            <person name="Wyder S."/>
            <person name="Kriventseva E.V."/>
            <person name="Kadowaki T."/>
            <person name="Bork P."/>
            <person name="Aranda M."/>
            <person name="Bao R."/>
            <person name="Beermann A."/>
            <person name="Berns N."/>
            <person name="Bolognesi R."/>
            <person name="Bonneton F."/>
            <person name="Bopp D."/>
            <person name="Brown S.J."/>
            <person name="Bucher G."/>
            <person name="Butts T."/>
            <person name="Chaumot A."/>
            <person name="Denell R.E."/>
            <person name="Ferrier D.E."/>
            <person name="Friedrich M."/>
            <person name="Gordon C.M."/>
            <person name="Jindra M."/>
            <person name="Klingler M."/>
            <person name="Lan Q."/>
            <person name="Lattorff H.M."/>
            <person name="Laudet V."/>
            <person name="von Levetsow C."/>
            <person name="Liu Z."/>
            <person name="Lutz R."/>
            <person name="Lynch J.A."/>
            <person name="da Fonseca R.N."/>
            <person name="Posnien N."/>
            <person name="Reuter R."/>
            <person name="Roth S."/>
            <person name="Savard J."/>
            <person name="Schinko J.B."/>
            <person name="Schmitt C."/>
            <person name="Schoppmeier M."/>
            <person name="Schroder R."/>
            <person name="Shippy T.D."/>
            <person name="Simonnet F."/>
            <person name="Marques-Souza H."/>
            <person name="Tautz D."/>
            <person name="Tomoyasu Y."/>
            <person name="Trauner J."/>
            <person name="Van der Zee M."/>
            <person name="Vervoort M."/>
            <person name="Wittkopp N."/>
            <person name="Wimmer E.A."/>
            <person name="Yang X."/>
            <person name="Jones A.K."/>
            <person name="Sattelle D.B."/>
            <person name="Ebert P.R."/>
            <person name="Nelson D."/>
            <person name="Scott J.G."/>
            <person name="Beeman R.W."/>
            <person name="Muthukrishnan S."/>
            <person name="Kramer K.J."/>
            <person name="Arakane Y."/>
            <person name="Beeman R.W."/>
            <person name="Zhu Q."/>
            <person name="Hogenkamp D."/>
            <person name="Dixit R."/>
            <person name="Oppert B."/>
            <person name="Jiang H."/>
            <person name="Zou Z."/>
            <person name="Marshall J."/>
            <person name="Elpidina E."/>
            <person name="Vinokurov K."/>
            <person name="Oppert C."/>
            <person name="Zou Z."/>
            <person name="Evans J."/>
            <person name="Lu Z."/>
            <person name="Zhao P."/>
            <person name="Sumathipala N."/>
            <person name="Altincicek B."/>
            <person name="Vilcinskas A."/>
            <person name="Williams M."/>
            <person name="Hultmark D."/>
            <person name="Hetru C."/>
            <person name="Jiang H."/>
            <person name="Grimmelikhuijzen C.J."/>
            <person name="Hauser F."/>
            <person name="Cazzamali G."/>
            <person name="Williamson M."/>
            <person name="Park Y."/>
            <person name="Li B."/>
            <person name="Tanaka Y."/>
            <person name="Predel R."/>
            <person name="Neupert S."/>
            <person name="Schachtner J."/>
            <person name="Verleyen P."/>
            <person name="Raible F."/>
            <person name="Bork P."/>
            <person name="Friedrich M."/>
            <person name="Walden K.K."/>
            <person name="Robertson H.M."/>
            <person name="Angeli S."/>
            <person name="Foret S."/>
            <person name="Bucher G."/>
            <person name="Schuetz S."/>
            <person name="Maleszka R."/>
            <person name="Wimmer E.A."/>
            <person name="Beeman R.W."/>
            <person name="Lorenzen M."/>
            <person name="Tomoyasu Y."/>
            <person name="Miller S.C."/>
            <person name="Grossmann D."/>
            <person name="Bucher G."/>
        </authorList>
    </citation>
    <scope>NUCLEOTIDE SEQUENCE [LARGE SCALE GENOMIC DNA]</scope>
    <source>
        <strain evidence="10 11">Georgia GA2</strain>
    </source>
</reference>
<keyword evidence="11" id="KW-1185">Reference proteome</keyword>
<dbReference type="Proteomes" id="UP000007266">
    <property type="component" value="Linkage group 2"/>
</dbReference>
<dbReference type="HOGENOM" id="CLU_436377_0_0_1"/>
<dbReference type="OMA" id="MLLNGCQ"/>
<keyword evidence="4 8" id="KW-1133">Transmembrane helix</keyword>
<name>D6WB82_TRICA</name>
<dbReference type="eggNOG" id="KOG1052">
    <property type="taxonomic scope" value="Eukaryota"/>
</dbReference>
<feature type="chain" id="PRO_5007310622" description="Ionotropic glutamate receptor C-terminal domain-containing protein" evidence="9">
    <location>
        <begin position="25"/>
        <end position="601"/>
    </location>
</feature>
<evidence type="ECO:0000256" key="9">
    <source>
        <dbReference type="SAM" id="SignalP"/>
    </source>
</evidence>
<feature type="transmembrane region" description="Helical" evidence="8">
    <location>
        <begin position="357"/>
        <end position="376"/>
    </location>
</feature>
<dbReference type="EMBL" id="KQ971312">
    <property type="protein sequence ID" value="EEZ98706.2"/>
    <property type="molecule type" value="Genomic_DNA"/>
</dbReference>
<feature type="transmembrane region" description="Helical" evidence="8">
    <location>
        <begin position="298"/>
        <end position="322"/>
    </location>
</feature>
<evidence type="ECO:0000256" key="3">
    <source>
        <dbReference type="ARBA" id="ARBA00022692"/>
    </source>
</evidence>
<proteinExistence type="predicted"/>
<protein>
    <recommendedName>
        <fullName evidence="12">Ionotropic glutamate receptor C-terminal domain-containing protein</fullName>
    </recommendedName>
</protein>
<dbReference type="PANTHER" id="PTHR42643:SF39">
    <property type="entry name" value="IONOTROPIC RECEPTOR 56A-RELATED"/>
    <property type="match status" value="1"/>
</dbReference>
<evidence type="ECO:0000313" key="10">
    <source>
        <dbReference type="EMBL" id="EEZ98706.2"/>
    </source>
</evidence>
<keyword evidence="9" id="KW-0732">Signal</keyword>
<dbReference type="InterPro" id="IPR052192">
    <property type="entry name" value="Insect_Ionotropic_Sensory_Rcpt"/>
</dbReference>
<evidence type="ECO:0000256" key="1">
    <source>
        <dbReference type="ARBA" id="ARBA00004651"/>
    </source>
</evidence>
<feature type="signal peptide" evidence="9">
    <location>
        <begin position="1"/>
        <end position="24"/>
    </location>
</feature>
<evidence type="ECO:0000256" key="6">
    <source>
        <dbReference type="ARBA" id="ARBA00023170"/>
    </source>
</evidence>
<gene>
    <name evidence="10" type="primary">AUGUSTUS-3.0.2_01246</name>
    <name evidence="10" type="ORF">TcasGA2_TC001246</name>
</gene>
<evidence type="ECO:0000256" key="8">
    <source>
        <dbReference type="SAM" id="Phobius"/>
    </source>
</evidence>
<keyword evidence="3 8" id="KW-0812">Transmembrane</keyword>
<sequence length="601" mass="69949">MPLKNIFVIFRLVIFAISLSQNKAQNEILRQYISEITSTNQQRTLVLIYNNVGTFRDFSSHFYGLALPVYNVYLGELRKFNGKYGEKYDIAVTYEESKLYFVVLNDLKQLYTALPLIRKIYFWRDRDRVVVLINEKFREQEAKATFRHCFQFYIINIVFVFVKDRIEPFTYNPFSGRLATPGRFFPDKFRDLFGYNLKISMFPSVVNTFSNKTYHGRDGKMSLTIAHHINATYTYLRPRATPLAPVLNQYDDVAERVAEVGFNTRYVKFNFRNLIEKTYPHDRDDLACLIPQEYVQKFGLLPAGVWGLSVAASAVFFCYVLVANRRFDVVNVLMTILLLLFNKPVKESRNFNFRLALISYLTFSAFLNTLIVCRLASIVTAPKYLAGIETVKELAGTEHRILTIDRFQELLNASLVPPLRAKILPRLTIIKEEQYLSEINKHRKIAFICKDHLANYAQIQKENYPNGIQFYRVMKERILPALSCYIVSYGSPFLTRFDSLIQRIVESGIHDYWKTKTWEKLGIHHQFRTNQDNYKGRVAEASLQIAQKVLLYGLGSAALAFLLELQSGAEASKRLICYISVIFKKVIISRIKLFRNKNEKH</sequence>
<reference evidence="10 11" key="2">
    <citation type="journal article" date="2010" name="Nucleic Acids Res.">
        <title>BeetleBase in 2010: revisions to provide comprehensive genomic information for Tribolium castaneum.</title>
        <authorList>
            <person name="Kim H.S."/>
            <person name="Murphy T."/>
            <person name="Xia J."/>
            <person name="Caragea D."/>
            <person name="Park Y."/>
            <person name="Beeman R.W."/>
            <person name="Lorenzen M.D."/>
            <person name="Butcher S."/>
            <person name="Manak J.R."/>
            <person name="Brown S.J."/>
        </authorList>
    </citation>
    <scope>GENOME REANNOTATION</scope>
    <source>
        <strain evidence="10 11">Georgia GA2</strain>
    </source>
</reference>
<dbReference type="GO" id="GO:0005886">
    <property type="term" value="C:plasma membrane"/>
    <property type="evidence" value="ECO:0007669"/>
    <property type="project" value="UniProtKB-SubCell"/>
</dbReference>
<keyword evidence="2" id="KW-1003">Cell membrane</keyword>
<keyword evidence="6" id="KW-0675">Receptor</keyword>
<keyword evidence="7" id="KW-0325">Glycoprotein</keyword>
<comment type="subcellular location">
    <subcellularLocation>
        <location evidence="1">Cell membrane</location>
        <topology evidence="1">Multi-pass membrane protein</topology>
    </subcellularLocation>
</comment>
<evidence type="ECO:0000256" key="5">
    <source>
        <dbReference type="ARBA" id="ARBA00023136"/>
    </source>
</evidence>
<dbReference type="AlphaFoldDB" id="D6WB82"/>
<evidence type="ECO:0000256" key="7">
    <source>
        <dbReference type="ARBA" id="ARBA00023180"/>
    </source>
</evidence>